<keyword evidence="9" id="KW-1133">Transmembrane helix</keyword>
<accession>A0A3M0G1T4</accession>
<dbReference type="GO" id="GO:0046983">
    <property type="term" value="F:protein dimerization activity"/>
    <property type="evidence" value="ECO:0007669"/>
    <property type="project" value="InterPro"/>
</dbReference>
<comment type="caution">
    <text evidence="11">The sequence shown here is derived from an EMBL/GenBank/DDBJ whole genome shotgun (WGS) entry which is preliminary data.</text>
</comment>
<evidence type="ECO:0000256" key="6">
    <source>
        <dbReference type="ARBA" id="ARBA00022777"/>
    </source>
</evidence>
<dbReference type="InterPro" id="IPR036890">
    <property type="entry name" value="HATPase_C_sf"/>
</dbReference>
<dbReference type="GO" id="GO:0005524">
    <property type="term" value="F:ATP binding"/>
    <property type="evidence" value="ECO:0007669"/>
    <property type="project" value="UniProtKB-KW"/>
</dbReference>
<feature type="transmembrane region" description="Helical" evidence="9">
    <location>
        <begin position="20"/>
        <end position="40"/>
    </location>
</feature>
<evidence type="ECO:0000313" key="12">
    <source>
        <dbReference type="Proteomes" id="UP000275256"/>
    </source>
</evidence>
<evidence type="ECO:0000313" key="11">
    <source>
        <dbReference type="EMBL" id="RMB58941.1"/>
    </source>
</evidence>
<keyword evidence="4" id="KW-0808">Transferase</keyword>
<dbReference type="GO" id="GO:0016020">
    <property type="term" value="C:membrane"/>
    <property type="evidence" value="ECO:0007669"/>
    <property type="project" value="InterPro"/>
</dbReference>
<keyword evidence="5" id="KW-0547">Nucleotide-binding</keyword>
<evidence type="ECO:0000259" key="10">
    <source>
        <dbReference type="Pfam" id="PF07730"/>
    </source>
</evidence>
<sequence>MSPPTPAARHHVRASRLWGTLWRMMLMVVLGLVVFVFVWLDTEASLVAAGGSLDDLGGFMVLDVLLGLASFALYPLRHRRPLLTVGIIVGLSALSSLAAPAAALAIISLSTRRQRGEIIAISVVFLAAGFANLLVLPFPDAPPWWAAALLAILVCAALVVTGLYIGGRRQLLQVLQERAEHAERTRTGDIERARMTERTRIAREMHDTLAHRLSLVSLHAGALEYRTNLSPEDARATAGVVRENARLAASDLRDVLGVLRDVDTADDNSTTRPPPSVLEALHLLVQDSHGAGNPTTLTIGDSVASAIDTLTPPTRAHLQRVVQEALTNTRKHAPGEPTEVDLGGAPGQRLFIRVTNRLPPDPSSGPAAPSGFGLTGLHERVRIAGGALRTRRTDDCFTLEAWFPWCR</sequence>
<feature type="transmembrane region" description="Helical" evidence="9">
    <location>
        <begin position="144"/>
        <end position="165"/>
    </location>
</feature>
<evidence type="ECO:0000256" key="3">
    <source>
        <dbReference type="ARBA" id="ARBA00022553"/>
    </source>
</evidence>
<feature type="transmembrane region" description="Helical" evidence="9">
    <location>
        <begin position="118"/>
        <end position="138"/>
    </location>
</feature>
<evidence type="ECO:0000256" key="5">
    <source>
        <dbReference type="ARBA" id="ARBA00022741"/>
    </source>
</evidence>
<name>A0A3M0G1T4_9ACTN</name>
<keyword evidence="3" id="KW-0597">Phosphoprotein</keyword>
<evidence type="ECO:0000256" key="7">
    <source>
        <dbReference type="ARBA" id="ARBA00022840"/>
    </source>
</evidence>
<keyword evidence="12" id="KW-1185">Reference proteome</keyword>
<dbReference type="Pfam" id="PF07730">
    <property type="entry name" value="HisKA_3"/>
    <property type="match status" value="1"/>
</dbReference>
<feature type="transmembrane region" description="Helical" evidence="9">
    <location>
        <begin position="82"/>
        <end position="106"/>
    </location>
</feature>
<feature type="transmembrane region" description="Helical" evidence="9">
    <location>
        <begin position="56"/>
        <end position="76"/>
    </location>
</feature>
<dbReference type="AlphaFoldDB" id="A0A3M0G1T4"/>
<evidence type="ECO:0000256" key="4">
    <source>
        <dbReference type="ARBA" id="ARBA00022679"/>
    </source>
</evidence>
<gene>
    <name evidence="11" type="ORF">EAX62_12615</name>
</gene>
<reference evidence="11 12" key="1">
    <citation type="submission" date="2018-10" db="EMBL/GenBank/DDBJ databases">
        <title>Tessaracoccus antarcticuss sp. nov., isolated from sediment.</title>
        <authorList>
            <person name="Zhou L.Y."/>
            <person name="Du Z.J."/>
        </authorList>
    </citation>
    <scope>NUCLEOTIDE SEQUENCE [LARGE SCALE GENOMIC DNA]</scope>
    <source>
        <strain evidence="11 12">JDX10</strain>
    </source>
</reference>
<dbReference type="PANTHER" id="PTHR24421">
    <property type="entry name" value="NITRATE/NITRITE SENSOR PROTEIN NARX-RELATED"/>
    <property type="match status" value="1"/>
</dbReference>
<dbReference type="PANTHER" id="PTHR24421:SF10">
    <property type="entry name" value="NITRATE_NITRITE SENSOR PROTEIN NARQ"/>
    <property type="match status" value="1"/>
</dbReference>
<keyword evidence="6 11" id="KW-0418">Kinase</keyword>
<dbReference type="Proteomes" id="UP000275256">
    <property type="component" value="Unassembled WGS sequence"/>
</dbReference>
<evidence type="ECO:0000256" key="2">
    <source>
        <dbReference type="ARBA" id="ARBA00012438"/>
    </source>
</evidence>
<proteinExistence type="predicted"/>
<feature type="domain" description="Signal transduction histidine kinase subgroup 3 dimerisation and phosphoacceptor" evidence="10">
    <location>
        <begin position="197"/>
        <end position="262"/>
    </location>
</feature>
<dbReference type="InterPro" id="IPR050482">
    <property type="entry name" value="Sensor_HK_TwoCompSys"/>
</dbReference>
<dbReference type="CDD" id="cd16917">
    <property type="entry name" value="HATPase_UhpB-NarQ-NarX-like"/>
    <property type="match status" value="1"/>
</dbReference>
<keyword evidence="9" id="KW-0472">Membrane</keyword>
<keyword evidence="8" id="KW-0902">Two-component regulatory system</keyword>
<dbReference type="OrthoDB" id="227596at2"/>
<dbReference type="InterPro" id="IPR011712">
    <property type="entry name" value="Sig_transdc_His_kin_sub3_dim/P"/>
</dbReference>
<evidence type="ECO:0000256" key="1">
    <source>
        <dbReference type="ARBA" id="ARBA00000085"/>
    </source>
</evidence>
<evidence type="ECO:0000256" key="9">
    <source>
        <dbReference type="SAM" id="Phobius"/>
    </source>
</evidence>
<evidence type="ECO:0000256" key="8">
    <source>
        <dbReference type="ARBA" id="ARBA00023012"/>
    </source>
</evidence>
<dbReference type="EC" id="2.7.13.3" evidence="2"/>
<keyword evidence="9" id="KW-0812">Transmembrane</keyword>
<dbReference type="Gene3D" id="1.20.5.1930">
    <property type="match status" value="1"/>
</dbReference>
<dbReference type="EMBL" id="REFW01000003">
    <property type="protein sequence ID" value="RMB58941.1"/>
    <property type="molecule type" value="Genomic_DNA"/>
</dbReference>
<dbReference type="Gene3D" id="3.30.565.10">
    <property type="entry name" value="Histidine kinase-like ATPase, C-terminal domain"/>
    <property type="match status" value="1"/>
</dbReference>
<organism evidence="11 12">
    <name type="scientific">Tessaracoccus antarcticus</name>
    <dbReference type="NCBI Taxonomy" id="2479848"/>
    <lineage>
        <taxon>Bacteria</taxon>
        <taxon>Bacillati</taxon>
        <taxon>Actinomycetota</taxon>
        <taxon>Actinomycetes</taxon>
        <taxon>Propionibacteriales</taxon>
        <taxon>Propionibacteriaceae</taxon>
        <taxon>Tessaracoccus</taxon>
    </lineage>
</organism>
<keyword evidence="7" id="KW-0067">ATP-binding</keyword>
<dbReference type="RefSeq" id="WP_121902059.1">
    <property type="nucleotide sequence ID" value="NZ_REFW01000003.1"/>
</dbReference>
<protein>
    <recommendedName>
        <fullName evidence="2">histidine kinase</fullName>
        <ecNumber evidence="2">2.7.13.3</ecNumber>
    </recommendedName>
</protein>
<dbReference type="GO" id="GO:0000155">
    <property type="term" value="F:phosphorelay sensor kinase activity"/>
    <property type="evidence" value="ECO:0007669"/>
    <property type="project" value="InterPro"/>
</dbReference>
<comment type="catalytic activity">
    <reaction evidence="1">
        <text>ATP + protein L-histidine = ADP + protein N-phospho-L-histidine.</text>
        <dbReference type="EC" id="2.7.13.3"/>
    </reaction>
</comment>